<protein>
    <recommendedName>
        <fullName evidence="3">DUF6534 domain-containing protein</fullName>
    </recommendedName>
</protein>
<dbReference type="InterPro" id="IPR045339">
    <property type="entry name" value="DUF6534"/>
</dbReference>
<feature type="domain" description="DUF6534" evidence="3">
    <location>
        <begin position="154"/>
        <end position="240"/>
    </location>
</feature>
<dbReference type="STRING" id="1076256.A0A2H3ANM3"/>
<organism evidence="4 5">
    <name type="scientific">Armillaria solidipes</name>
    <dbReference type="NCBI Taxonomy" id="1076256"/>
    <lineage>
        <taxon>Eukaryota</taxon>
        <taxon>Fungi</taxon>
        <taxon>Dikarya</taxon>
        <taxon>Basidiomycota</taxon>
        <taxon>Agaricomycotina</taxon>
        <taxon>Agaricomycetes</taxon>
        <taxon>Agaricomycetidae</taxon>
        <taxon>Agaricales</taxon>
        <taxon>Marasmiineae</taxon>
        <taxon>Physalacriaceae</taxon>
        <taxon>Armillaria</taxon>
    </lineage>
</organism>
<feature type="transmembrane region" description="Helical" evidence="2">
    <location>
        <begin position="105"/>
        <end position="128"/>
    </location>
</feature>
<keyword evidence="2" id="KW-1133">Transmembrane helix</keyword>
<dbReference type="Pfam" id="PF20152">
    <property type="entry name" value="DUF6534"/>
    <property type="match status" value="1"/>
</dbReference>
<evidence type="ECO:0000313" key="5">
    <source>
        <dbReference type="Proteomes" id="UP000218334"/>
    </source>
</evidence>
<feature type="transmembrane region" description="Helical" evidence="2">
    <location>
        <begin position="20"/>
        <end position="44"/>
    </location>
</feature>
<evidence type="ECO:0000256" key="2">
    <source>
        <dbReference type="SAM" id="Phobius"/>
    </source>
</evidence>
<feature type="transmembrane region" description="Helical" evidence="2">
    <location>
        <begin position="148"/>
        <end position="169"/>
    </location>
</feature>
<feature type="transmembrane region" description="Helical" evidence="2">
    <location>
        <begin position="181"/>
        <end position="209"/>
    </location>
</feature>
<keyword evidence="2" id="KW-0812">Transmembrane</keyword>
<feature type="transmembrane region" description="Helical" evidence="2">
    <location>
        <begin position="80"/>
        <end position="98"/>
    </location>
</feature>
<evidence type="ECO:0000256" key="1">
    <source>
        <dbReference type="SAM" id="MobiDB-lite"/>
    </source>
</evidence>
<dbReference type="EMBL" id="KZ293548">
    <property type="protein sequence ID" value="PBK58374.1"/>
    <property type="molecule type" value="Genomic_DNA"/>
</dbReference>
<proteinExistence type="predicted"/>
<evidence type="ECO:0000313" key="4">
    <source>
        <dbReference type="EMBL" id="PBK58374.1"/>
    </source>
</evidence>
<keyword evidence="2" id="KW-0472">Membrane</keyword>
<keyword evidence="5" id="KW-1185">Reference proteome</keyword>
<accession>A0A2H3ANM3</accession>
<dbReference type="AlphaFoldDB" id="A0A2H3ANM3"/>
<dbReference type="PANTHER" id="PTHR40465:SF1">
    <property type="entry name" value="DUF6534 DOMAIN-CONTAINING PROTEIN"/>
    <property type="match status" value="1"/>
</dbReference>
<dbReference type="PANTHER" id="PTHR40465">
    <property type="entry name" value="CHROMOSOME 1, WHOLE GENOME SHOTGUN SEQUENCE"/>
    <property type="match status" value="1"/>
</dbReference>
<name>A0A2H3ANM3_9AGAR</name>
<gene>
    <name evidence="4" type="ORF">ARMSODRAFT_1091250</name>
</gene>
<feature type="region of interest" description="Disordered" evidence="1">
    <location>
        <begin position="246"/>
        <end position="272"/>
    </location>
</feature>
<feature type="transmembrane region" description="Helical" evidence="2">
    <location>
        <begin position="56"/>
        <end position="74"/>
    </location>
</feature>
<dbReference type="Proteomes" id="UP000218334">
    <property type="component" value="Unassembled WGS sequence"/>
</dbReference>
<reference evidence="5" key="1">
    <citation type="journal article" date="2017" name="Nat. Ecol. Evol.">
        <title>Genome expansion and lineage-specific genetic innovations in the forest pathogenic fungi Armillaria.</title>
        <authorList>
            <person name="Sipos G."/>
            <person name="Prasanna A.N."/>
            <person name="Walter M.C."/>
            <person name="O'Connor E."/>
            <person name="Balint B."/>
            <person name="Krizsan K."/>
            <person name="Kiss B."/>
            <person name="Hess J."/>
            <person name="Varga T."/>
            <person name="Slot J."/>
            <person name="Riley R."/>
            <person name="Boka B."/>
            <person name="Rigling D."/>
            <person name="Barry K."/>
            <person name="Lee J."/>
            <person name="Mihaltcheva S."/>
            <person name="LaButti K."/>
            <person name="Lipzen A."/>
            <person name="Waldron R."/>
            <person name="Moloney N.M."/>
            <person name="Sperisen C."/>
            <person name="Kredics L."/>
            <person name="Vagvoelgyi C."/>
            <person name="Patrignani A."/>
            <person name="Fitzpatrick D."/>
            <person name="Nagy I."/>
            <person name="Doyle S."/>
            <person name="Anderson J.B."/>
            <person name="Grigoriev I.V."/>
            <person name="Gueldener U."/>
            <person name="Muensterkoetter M."/>
            <person name="Nagy L.G."/>
        </authorList>
    </citation>
    <scope>NUCLEOTIDE SEQUENCE [LARGE SCALE GENOMIC DNA]</scope>
    <source>
        <strain evidence="5">28-4</strain>
    </source>
</reference>
<feature type="transmembrane region" description="Helical" evidence="2">
    <location>
        <begin position="215"/>
        <end position="235"/>
    </location>
</feature>
<evidence type="ECO:0000259" key="3">
    <source>
        <dbReference type="Pfam" id="PF20152"/>
    </source>
</evidence>
<sequence>MSTVPTGQPTALPAFDNTLGVLYIGSSLATTLYGIICVQTFLYIISNRTRSDGWPMKLLVFILLFFCWRIWTFSASSLHLHVRIAIIVVAVALAFFNFGQWDKPAVILLGLTSSTFQCAASSIARSIFGYRHRLLTVNTPDFTLSWKLSASSAIAFDVIMTMAMTLSLYRSRSGMKRSNHVIAILILFTVNTNLVTTLLSIGSLVTYLVLPNATIYGGITFLLSKSYLNSFLAILNTREYLRERMDHSSQSGQSSVPDFAAAGPSTSTDAVSTAGEQFELSLIAAVGSSTSKV</sequence>